<evidence type="ECO:0000259" key="2">
    <source>
        <dbReference type="Pfam" id="PF09718"/>
    </source>
</evidence>
<evidence type="ECO:0000313" key="4">
    <source>
        <dbReference type="Proteomes" id="UP000659084"/>
    </source>
</evidence>
<sequence>MADITTMTLRVNASDLQRANRELVDLQSNISVATGRFEMLNRTLRSGMQEISRYSNIGRQLSQLGESTNAFIVNLRRSTAAIEEYRQALEGMQGQASNTASISGSTSGDFGWKEALDQGSQLVDTYDQVQKVLAPLGRMAAPVALTVGSIALLGTAYYQGAKESEEFNRQLILTGNYAGKSSDQLQDLARKYADLGGGMDTASETIAKIVGTGAFSGEQIDGVTKGVLALQQATGQTAEQAINAYKKIFTDPITSAYELNKAYNYLSVAEFEHILQLEEQGKVAEASDLIAQKTAITFEERANKLVENLGYIDKAVIIAKSSWSSLWNMMKGIGRDDTLSEQLEAANKNVINVKNNLEKYRDIDAKSSPDYGTDSRPIVDKKKIISDAEGEVWLLEQVVNLINDSSASTSAGNVEQKSAIEKLKKEHDARAAVRNKPSVTVYPNTHKNIAQNKVVQTPTVRVVAPTVPDTQELLKQSSSDYIKNMSKRQRGLVYSAGKSNRIAQREASVTQFNDEWIQKGGKTSGEDYEGQLKALTDYHAAEDKIRGSWLDGAQKGWNEYLDSATNVYDSMANIGQATFSGLSDMLTSMVTTGKANFQEFTASILKMIIQVINQLLVAFVIQKAMGWINPSAAATGKSSGGYTGDGGKYDQAGVVHRGEFVMTKEATQRIGVGNLYAMMRGYAEGGLVGGNKAPMYGLAAEQGGGITVNSTVVMNNDGSANAANSSSVGDGMGKLVQGIVNQAITERLGKELKPGGLIWNASAAR</sequence>
<protein>
    <submittedName>
        <fullName evidence="3">Phage tail tape measure protein</fullName>
    </submittedName>
</protein>
<organism evidence="3 4">
    <name type="scientific">Serratia fonticola</name>
    <dbReference type="NCBI Taxonomy" id="47917"/>
    <lineage>
        <taxon>Bacteria</taxon>
        <taxon>Pseudomonadati</taxon>
        <taxon>Pseudomonadota</taxon>
        <taxon>Gammaproteobacteria</taxon>
        <taxon>Enterobacterales</taxon>
        <taxon>Yersiniaceae</taxon>
        <taxon>Serratia</taxon>
    </lineage>
</organism>
<evidence type="ECO:0000259" key="1">
    <source>
        <dbReference type="Pfam" id="PF06791"/>
    </source>
</evidence>
<dbReference type="AlphaFoldDB" id="A0AAW3WKG6"/>
<dbReference type="Pfam" id="PF09718">
    <property type="entry name" value="Tape_meas_lam_C"/>
    <property type="match status" value="1"/>
</dbReference>
<gene>
    <name evidence="3" type="ORF">H8J20_04680</name>
</gene>
<proteinExistence type="predicted"/>
<name>A0AAW3WKG6_SERFO</name>
<dbReference type="RefSeq" id="WP_179252115.1">
    <property type="nucleotide sequence ID" value="NZ_JACBIV010000004.1"/>
</dbReference>
<feature type="domain" description="Bacteriophage tail tape measure N-terminal" evidence="1">
    <location>
        <begin position="76"/>
        <end position="274"/>
    </location>
</feature>
<accession>A0AAW3WKG6</accession>
<feature type="domain" description="Bacteriophage tail tape measure C-terminal" evidence="2">
    <location>
        <begin position="547"/>
        <end position="621"/>
    </location>
</feature>
<dbReference type="EMBL" id="JACNYO010000003">
    <property type="protein sequence ID" value="MBC3211429.1"/>
    <property type="molecule type" value="Genomic_DNA"/>
</dbReference>
<reference evidence="3" key="1">
    <citation type="submission" date="2020-08" db="EMBL/GenBank/DDBJ databases">
        <title>Food and environmental bacterial isolates.</title>
        <authorList>
            <person name="Richter L."/>
            <person name="Du Plessis E.M."/>
            <person name="Duvenage S."/>
            <person name="Allam M."/>
            <person name="Korsten L."/>
        </authorList>
    </citation>
    <scope>NUCLEOTIDE SEQUENCE</scope>
    <source>
        <strain evidence="3">UPMP2127</strain>
    </source>
</reference>
<dbReference type="Proteomes" id="UP000659084">
    <property type="component" value="Unassembled WGS sequence"/>
</dbReference>
<dbReference type="InterPro" id="IPR009628">
    <property type="entry name" value="Phage_tape_measure_N"/>
</dbReference>
<dbReference type="NCBIfam" id="TIGR01541">
    <property type="entry name" value="tape_meas_lam_C"/>
    <property type="match status" value="1"/>
</dbReference>
<evidence type="ECO:0000313" key="3">
    <source>
        <dbReference type="EMBL" id="MBC3211429.1"/>
    </source>
</evidence>
<comment type="caution">
    <text evidence="3">The sequence shown here is derived from an EMBL/GenBank/DDBJ whole genome shotgun (WGS) entry which is preliminary data.</text>
</comment>
<dbReference type="Pfam" id="PF06791">
    <property type="entry name" value="TMP_2"/>
    <property type="match status" value="1"/>
</dbReference>
<dbReference type="InterPro" id="IPR006431">
    <property type="entry name" value="Phage_tape_meas_C"/>
</dbReference>